<feature type="region of interest" description="Disordered" evidence="5">
    <location>
        <begin position="1"/>
        <end position="125"/>
    </location>
</feature>
<dbReference type="InterPro" id="IPR011011">
    <property type="entry name" value="Znf_FYVE_PHD"/>
</dbReference>
<dbReference type="PANTHER" id="PTHR23164">
    <property type="entry name" value="EARLY ENDOSOME ANTIGEN 1"/>
    <property type="match status" value="1"/>
</dbReference>
<keyword evidence="1" id="KW-0479">Metal-binding</keyword>
<dbReference type="CDD" id="cd15737">
    <property type="entry name" value="FYVE2_Vac1p_like"/>
    <property type="match status" value="1"/>
</dbReference>
<dbReference type="Proteomes" id="UP001233271">
    <property type="component" value="Chromosome 1"/>
</dbReference>
<dbReference type="AlphaFoldDB" id="A0AA48L221"/>
<sequence>MAQPGGANPPRRAFGNQPRPSSTATPPANARRLGPPAPANARRLVRESAPPTPLPLSDSSPDARTLSPSPTAAAFQRANSFDGRSSHTRASSFPFPLSTSPAPSAASTSSRRARGTPYKIGFQPSGVRRDRSIDFVAARKANASERDKEEGRLNRRWAKLVDLHFNPSTQTSPMARSGSSSFSLSSIVNARPQVNMDDVVDSLKPRQVWKGLKAAAGPGPEEARKRAEEQRIVKWEPDSEVRKCRICAAAFSLSTRKHHCRLCGRIVCSLAPTPPALLAVQMQLFADGGELPPGTRRHKCSLLLVADWRTGRGEEVDEGFVGWMSLDQEKEPVAIRPSRHHRHRSGSILSDTSSTTTNDEPQRTIPLPQQPQEVQVKGVRVCRECWATVSRKQKIVDRTSITPFARLYAALRSLQAEVTGLLPSFEAGVADLQRASEDTDPSTTLLNTHKNLLALLGQYDTLAKRVSAAPCEPGGSQAAVQRALARSAAEFLARAAVTAQELPRLQRRAAAAKARTMVVVEQRLPDVLRAEGIAEDAAEDVARALQPLLEQQAQLESFIAEANAQRKYDDSRSLAVALGEIENEIARLTASALDA</sequence>
<dbReference type="InterPro" id="IPR017455">
    <property type="entry name" value="Znf_FYVE-rel"/>
</dbReference>
<dbReference type="InterPro" id="IPR036531">
    <property type="entry name" value="Rbsn_Rab-bd_sf"/>
</dbReference>
<dbReference type="SUPFAM" id="SSF57903">
    <property type="entry name" value="FYVE/PHD zinc finger"/>
    <property type="match status" value="1"/>
</dbReference>
<protein>
    <recommendedName>
        <fullName evidence="6">FYVE-type domain-containing protein</fullName>
    </recommendedName>
</protein>
<dbReference type="SUPFAM" id="SSF140125">
    <property type="entry name" value="Rabenosyn-5 Rab-binding domain-like"/>
    <property type="match status" value="1"/>
</dbReference>
<evidence type="ECO:0000256" key="2">
    <source>
        <dbReference type="ARBA" id="ARBA00022771"/>
    </source>
</evidence>
<dbReference type="RefSeq" id="XP_060453159.1">
    <property type="nucleotide sequence ID" value="XM_060602245.1"/>
</dbReference>
<gene>
    <name evidence="7" type="primary">PEP7</name>
    <name evidence="7" type="ORF">CcaverHIS019_0106110</name>
</gene>
<dbReference type="GO" id="GO:0008270">
    <property type="term" value="F:zinc ion binding"/>
    <property type="evidence" value="ECO:0007669"/>
    <property type="project" value="UniProtKB-KW"/>
</dbReference>
<evidence type="ECO:0000256" key="5">
    <source>
        <dbReference type="SAM" id="MobiDB-lite"/>
    </source>
</evidence>
<dbReference type="SMART" id="SM00064">
    <property type="entry name" value="FYVE"/>
    <property type="match status" value="1"/>
</dbReference>
<name>A0AA48L221_9TREE</name>
<dbReference type="PANTHER" id="PTHR23164:SF30">
    <property type="entry name" value="EARLY ENDOSOME ANTIGEN 1"/>
    <property type="match status" value="1"/>
</dbReference>
<keyword evidence="3" id="KW-0862">Zinc</keyword>
<evidence type="ECO:0000313" key="7">
    <source>
        <dbReference type="EMBL" id="BEI87893.1"/>
    </source>
</evidence>
<evidence type="ECO:0000256" key="4">
    <source>
        <dbReference type="PROSITE-ProRule" id="PRU00091"/>
    </source>
</evidence>
<reference evidence="7" key="1">
    <citation type="journal article" date="2023" name="BMC Genomics">
        <title>Chromosome-level genome assemblies of Cutaneotrichosporon spp. (Trichosporonales, Basidiomycota) reveal imbalanced evolution between nucleotide sequences and chromosome synteny.</title>
        <authorList>
            <person name="Kobayashi Y."/>
            <person name="Kayamori A."/>
            <person name="Aoki K."/>
            <person name="Shiwa Y."/>
            <person name="Matsutani M."/>
            <person name="Fujita N."/>
            <person name="Sugita T."/>
            <person name="Iwasaki W."/>
            <person name="Tanaka N."/>
            <person name="Takashima M."/>
        </authorList>
    </citation>
    <scope>NUCLEOTIDE SEQUENCE</scope>
    <source>
        <strain evidence="7">HIS019</strain>
    </source>
</reference>
<evidence type="ECO:0000256" key="3">
    <source>
        <dbReference type="ARBA" id="ARBA00022833"/>
    </source>
</evidence>
<dbReference type="GeneID" id="85491764"/>
<dbReference type="Pfam" id="PF11464">
    <property type="entry name" value="Rbsn"/>
    <property type="match status" value="1"/>
</dbReference>
<dbReference type="Gene3D" id="3.30.40.10">
    <property type="entry name" value="Zinc/RING finger domain, C3HC4 (zinc finger)"/>
    <property type="match status" value="1"/>
</dbReference>
<feature type="compositionally biased region" description="Polar residues" evidence="5">
    <location>
        <begin position="348"/>
        <end position="359"/>
    </location>
</feature>
<dbReference type="InterPro" id="IPR000306">
    <property type="entry name" value="Znf_FYVE"/>
</dbReference>
<feature type="region of interest" description="Disordered" evidence="5">
    <location>
        <begin position="336"/>
        <end position="369"/>
    </location>
</feature>
<dbReference type="Gene3D" id="4.10.860.20">
    <property type="entry name" value="Rabenosyn, Rab binding domain"/>
    <property type="match status" value="1"/>
</dbReference>
<feature type="domain" description="FYVE-type" evidence="6">
    <location>
        <begin position="238"/>
        <end position="269"/>
    </location>
</feature>
<dbReference type="PROSITE" id="PS50178">
    <property type="entry name" value="ZF_FYVE"/>
    <property type="match status" value="1"/>
</dbReference>
<proteinExistence type="predicted"/>
<evidence type="ECO:0000256" key="1">
    <source>
        <dbReference type="ARBA" id="ARBA00022723"/>
    </source>
</evidence>
<accession>A0AA48L221</accession>
<evidence type="ECO:0000313" key="8">
    <source>
        <dbReference type="Proteomes" id="UP001233271"/>
    </source>
</evidence>
<dbReference type="InterPro" id="IPR021565">
    <property type="entry name" value="Rbsn_Rab-bd"/>
</dbReference>
<evidence type="ECO:0000259" key="6">
    <source>
        <dbReference type="PROSITE" id="PS50178"/>
    </source>
</evidence>
<keyword evidence="2 4" id="KW-0863">Zinc-finger</keyword>
<organism evidence="7 8">
    <name type="scientific">Cutaneotrichosporon cavernicola</name>
    <dbReference type="NCBI Taxonomy" id="279322"/>
    <lineage>
        <taxon>Eukaryota</taxon>
        <taxon>Fungi</taxon>
        <taxon>Dikarya</taxon>
        <taxon>Basidiomycota</taxon>
        <taxon>Agaricomycotina</taxon>
        <taxon>Tremellomycetes</taxon>
        <taxon>Trichosporonales</taxon>
        <taxon>Trichosporonaceae</taxon>
        <taxon>Cutaneotrichosporon</taxon>
    </lineage>
</organism>
<dbReference type="EMBL" id="AP028212">
    <property type="protein sequence ID" value="BEI87893.1"/>
    <property type="molecule type" value="Genomic_DNA"/>
</dbReference>
<keyword evidence="8" id="KW-1185">Reference proteome</keyword>
<dbReference type="KEGG" id="ccac:CcaHIS019_0106110"/>
<dbReference type="Pfam" id="PF01363">
    <property type="entry name" value="FYVE"/>
    <property type="match status" value="1"/>
</dbReference>
<dbReference type="InterPro" id="IPR013083">
    <property type="entry name" value="Znf_RING/FYVE/PHD"/>
</dbReference>
<feature type="compositionally biased region" description="Low complexity" evidence="5">
    <location>
        <begin position="90"/>
        <end position="110"/>
    </location>
</feature>